<keyword evidence="1" id="KW-0862">Zinc</keyword>
<gene>
    <name evidence="5" type="ORF">BVC80_441g64</name>
</gene>
<evidence type="ECO:0000259" key="3">
    <source>
        <dbReference type="PROSITE" id="PS50158"/>
    </source>
</evidence>
<feature type="compositionally biased region" description="Basic and acidic residues" evidence="2">
    <location>
        <begin position="94"/>
        <end position="107"/>
    </location>
</feature>
<feature type="region of interest" description="Disordered" evidence="2">
    <location>
        <begin position="1"/>
        <end position="26"/>
    </location>
</feature>
<evidence type="ECO:0000259" key="4">
    <source>
        <dbReference type="PROSITE" id="PS51360"/>
    </source>
</evidence>
<evidence type="ECO:0000313" key="5">
    <source>
        <dbReference type="EMBL" id="OVA05317.1"/>
    </source>
</evidence>
<evidence type="ECO:0000256" key="1">
    <source>
        <dbReference type="PROSITE-ProRule" id="PRU00047"/>
    </source>
</evidence>
<dbReference type="Gene3D" id="3.90.70.200">
    <property type="entry name" value="Plus-3 domain"/>
    <property type="match status" value="1"/>
</dbReference>
<feature type="compositionally biased region" description="Polar residues" evidence="2">
    <location>
        <begin position="108"/>
        <end position="120"/>
    </location>
</feature>
<comment type="caution">
    <text evidence="5">The sequence shown here is derived from an EMBL/GenBank/DDBJ whole genome shotgun (WGS) entry which is preliminary data.</text>
</comment>
<dbReference type="SUPFAM" id="SSF159042">
    <property type="entry name" value="Plus3-like"/>
    <property type="match status" value="1"/>
</dbReference>
<evidence type="ECO:0000313" key="6">
    <source>
        <dbReference type="Proteomes" id="UP000195402"/>
    </source>
</evidence>
<accession>A0A200Q4K1</accession>
<keyword evidence="1" id="KW-0479">Metal-binding</keyword>
<dbReference type="Pfam" id="PF03126">
    <property type="entry name" value="Plus-3"/>
    <property type="match status" value="1"/>
</dbReference>
<dbReference type="SMART" id="SM00343">
    <property type="entry name" value="ZnF_C2HC"/>
    <property type="match status" value="2"/>
</dbReference>
<proteinExistence type="predicted"/>
<dbReference type="GO" id="GO:0008270">
    <property type="term" value="F:zinc ion binding"/>
    <property type="evidence" value="ECO:0007669"/>
    <property type="project" value="UniProtKB-KW"/>
</dbReference>
<dbReference type="EMBL" id="MVGT01003118">
    <property type="protein sequence ID" value="OVA05317.1"/>
    <property type="molecule type" value="Genomic_DNA"/>
</dbReference>
<dbReference type="GO" id="GO:0003677">
    <property type="term" value="F:DNA binding"/>
    <property type="evidence" value="ECO:0007669"/>
    <property type="project" value="InterPro"/>
</dbReference>
<dbReference type="STRING" id="56857.A0A200Q4K1"/>
<keyword evidence="6" id="KW-1185">Reference proteome</keyword>
<dbReference type="PROSITE" id="PS50158">
    <property type="entry name" value="ZF_CCHC"/>
    <property type="match status" value="1"/>
</dbReference>
<dbReference type="InterPro" id="IPR036128">
    <property type="entry name" value="Plus3-like_sf"/>
</dbReference>
<keyword evidence="1" id="KW-0863">Zinc-finger</keyword>
<feature type="region of interest" description="Disordered" evidence="2">
    <location>
        <begin position="89"/>
        <end position="121"/>
    </location>
</feature>
<feature type="compositionally biased region" description="Polar residues" evidence="2">
    <location>
        <begin position="15"/>
        <end position="26"/>
    </location>
</feature>
<feature type="compositionally biased region" description="Basic and acidic residues" evidence="2">
    <location>
        <begin position="1"/>
        <end position="10"/>
    </location>
</feature>
<dbReference type="OrthoDB" id="166375at2759"/>
<dbReference type="PANTHER" id="PTHR38940">
    <property type="entry name" value="PLUS3 DOMAIN-CONTAINING PROTEIN"/>
    <property type="match status" value="1"/>
</dbReference>
<dbReference type="InterPro" id="IPR004343">
    <property type="entry name" value="Plus-3_dom"/>
</dbReference>
<dbReference type="Proteomes" id="UP000195402">
    <property type="component" value="Unassembled WGS sequence"/>
</dbReference>
<dbReference type="FunCoup" id="A0A200Q4K1">
    <property type="interactions" value="136"/>
</dbReference>
<name>A0A200Q4K1_MACCD</name>
<feature type="domain" description="Plus3" evidence="4">
    <location>
        <begin position="960"/>
        <end position="1089"/>
    </location>
</feature>
<dbReference type="AlphaFoldDB" id="A0A200Q4K1"/>
<dbReference type="InterPro" id="IPR001878">
    <property type="entry name" value="Znf_CCHC"/>
</dbReference>
<dbReference type="SMART" id="SM00719">
    <property type="entry name" value="Plus3"/>
    <property type="match status" value="1"/>
</dbReference>
<organism evidence="5 6">
    <name type="scientific">Macleaya cordata</name>
    <name type="common">Five-seeded plume-poppy</name>
    <name type="synonym">Bocconia cordata</name>
    <dbReference type="NCBI Taxonomy" id="56857"/>
    <lineage>
        <taxon>Eukaryota</taxon>
        <taxon>Viridiplantae</taxon>
        <taxon>Streptophyta</taxon>
        <taxon>Embryophyta</taxon>
        <taxon>Tracheophyta</taxon>
        <taxon>Spermatophyta</taxon>
        <taxon>Magnoliopsida</taxon>
        <taxon>Ranunculales</taxon>
        <taxon>Papaveraceae</taxon>
        <taxon>Papaveroideae</taxon>
        <taxon>Macleaya</taxon>
    </lineage>
</organism>
<protein>
    <submittedName>
        <fullName evidence="5">Zinc finger protein</fullName>
    </submittedName>
</protein>
<feature type="domain" description="CCHC-type" evidence="3">
    <location>
        <begin position="756"/>
        <end position="771"/>
    </location>
</feature>
<dbReference type="PANTHER" id="PTHR38940:SF4">
    <property type="entry name" value="OS01G0775100 PROTEIN"/>
    <property type="match status" value="1"/>
</dbReference>
<dbReference type="InParanoid" id="A0A200Q4K1"/>
<dbReference type="OMA" id="FSESLWV"/>
<feature type="region of interest" description="Disordered" evidence="2">
    <location>
        <begin position="261"/>
        <end position="294"/>
    </location>
</feature>
<dbReference type="Gene3D" id="4.10.60.10">
    <property type="entry name" value="Zinc finger, CCHC-type"/>
    <property type="match status" value="1"/>
</dbReference>
<feature type="region of interest" description="Disordered" evidence="2">
    <location>
        <begin position="834"/>
        <end position="856"/>
    </location>
</feature>
<dbReference type="PROSITE" id="PS51360">
    <property type="entry name" value="PLUS3"/>
    <property type="match status" value="1"/>
</dbReference>
<feature type="compositionally biased region" description="Basic and acidic residues" evidence="2">
    <location>
        <begin position="263"/>
        <end position="279"/>
    </location>
</feature>
<evidence type="ECO:0000256" key="2">
    <source>
        <dbReference type="SAM" id="MobiDB-lite"/>
    </source>
</evidence>
<reference evidence="5 6" key="1">
    <citation type="journal article" date="2017" name="Mol. Plant">
        <title>The Genome of Medicinal Plant Macleaya cordata Provides New Insights into Benzylisoquinoline Alkaloids Metabolism.</title>
        <authorList>
            <person name="Liu X."/>
            <person name="Liu Y."/>
            <person name="Huang P."/>
            <person name="Ma Y."/>
            <person name="Qing Z."/>
            <person name="Tang Q."/>
            <person name="Cao H."/>
            <person name="Cheng P."/>
            <person name="Zheng Y."/>
            <person name="Yuan Z."/>
            <person name="Zhou Y."/>
            <person name="Liu J."/>
            <person name="Tang Z."/>
            <person name="Zhuo Y."/>
            <person name="Zhang Y."/>
            <person name="Yu L."/>
            <person name="Huang J."/>
            <person name="Yang P."/>
            <person name="Peng Q."/>
            <person name="Zhang J."/>
            <person name="Jiang W."/>
            <person name="Zhang Z."/>
            <person name="Lin K."/>
            <person name="Ro D.K."/>
            <person name="Chen X."/>
            <person name="Xiong X."/>
            <person name="Shang Y."/>
            <person name="Huang S."/>
            <person name="Zeng J."/>
        </authorList>
    </citation>
    <scope>NUCLEOTIDE SEQUENCE [LARGE SCALE GENOMIC DNA]</scope>
    <source>
        <strain evidence="6">cv. BLH2017</strain>
        <tissue evidence="5">Root</tissue>
    </source>
</reference>
<sequence length="1089" mass="120109">MDDNKAEPVRELGLGNQSTRIGLNNDSGAGANAGSRAEMIFVSSTPVTELVWSPHNGVSLKCADCSLPDKRFSFLCGVESNNMALSPLQSISGRETKDDVHVDEEKLSSSQFRSPRSTTGIIPVCRTTSHDHNLGLSGGMEGRTNKIKLSALNIDQEGDHSDKKAKEICHQTEKDYMPDPDNERSADSSSIKMDKPKFDLARIEPECRDLKLGTCSDPIEVNKDVCNGNSQTAGKQVALSSEVSTAKQCKLSDAQNPLITSHGSEKEELAPGIEKDDKNKKNKMGFNPPLGNQEFTAENDLQLLKGESACAEGGIIASQPADEGKQCSYQNGVILPFTEVPAVDASPRSSKVILSRRKDKEKVPFDEELNEKILKDEDDSHESVESCNSTGLFSAGKRKWNFGQQLIVDSKKMKQKHHESPHFGSLHKQDSSFMNWISNMIKGLSNSGPDDSPSLALTMRTHHGNQSNETNTGFQTIFKALYCPSSRVQEDKILTLDNQPGEGSKELELANIVYDNNSSPSTGDENGKCKQIVLSNEKFNQRISAEENSAKNRNLCNMAYSLKKGGIISSNSSLRNDSDFPSEGKEACKPGSINPNNSINNVTNRSNSLGNLWITRFSPKVSGLMINSPKFHENVISPAEGPIDRTKVLSRAQNCVVSRKDKNVVEDSCKPSMEDSIGTSKNVHNYVFNTNGSFGFKRRELTDQKKSESKLNTVNHSQRFKNSEALASVFARRLDALRHIIRSEVDGSTTHSMTTCFFCGIKGHKLQDCSEITGSEIDDLLKKINQCDEKEESSCLCIRCSQLNHWAIACPYSSSRRESNSDGSASLVNLSSVGKMNHIPGNDTPTNNDTRSPSENKDFLCQTALTTNDGKNPQVETEVKVGTNVNARMSRTMILDERAPDLKPAERDLLVNDFCDETAGKEFILHGKQSASGSTENVSKENQITAFCNFVHRHIPAVPRGTFEAVKRLRLSRADILKWIKSPMSLHCIDGFFLRLRLRKWDEGLGGTGYFVACVNGTPAERSLGSHKHPVSVDIAGFKCLIESRFVSNHDYTEDELMAWWCATLRGGGQMPSEEDLKMKFEEKKKLGF</sequence>